<protein>
    <recommendedName>
        <fullName evidence="12">Transcriptional regulator WhiB</fullName>
    </recommendedName>
</protein>
<dbReference type="GO" id="GO:0045892">
    <property type="term" value="P:negative regulation of DNA-templated transcription"/>
    <property type="evidence" value="ECO:0007669"/>
    <property type="project" value="TreeGrafter"/>
</dbReference>
<gene>
    <name evidence="12" type="primary">whiB</name>
    <name evidence="14" type="ORF">SERN_0482</name>
</gene>
<evidence type="ECO:0000259" key="13">
    <source>
        <dbReference type="PROSITE" id="PS51674"/>
    </source>
</evidence>
<evidence type="ECO:0000256" key="11">
    <source>
        <dbReference type="ARBA" id="ARBA00023163"/>
    </source>
</evidence>
<evidence type="ECO:0000256" key="4">
    <source>
        <dbReference type="ARBA" id="ARBA00022490"/>
    </source>
</evidence>
<dbReference type="GO" id="GO:0045454">
    <property type="term" value="P:cell redox homeostasis"/>
    <property type="evidence" value="ECO:0007669"/>
    <property type="project" value="TreeGrafter"/>
</dbReference>
<evidence type="ECO:0000256" key="10">
    <source>
        <dbReference type="ARBA" id="ARBA00023157"/>
    </source>
</evidence>
<comment type="PTM">
    <text evidence="12">Upon Fe-S cluster removal intramolecular disulfide bonds are formed.</text>
</comment>
<dbReference type="AlphaFoldDB" id="A0A4Z1E4T0"/>
<keyword evidence="6 12" id="KW-0408">Iron</keyword>
<keyword evidence="9 12" id="KW-0238">DNA-binding</keyword>
<keyword evidence="3 12" id="KW-0004">4Fe-4S</keyword>
<evidence type="ECO:0000256" key="3">
    <source>
        <dbReference type="ARBA" id="ARBA00022485"/>
    </source>
</evidence>
<keyword evidence="5 12" id="KW-0479">Metal-binding</keyword>
<feature type="binding site" evidence="12">
    <location>
        <position position="53"/>
    </location>
    <ligand>
        <name>[4Fe-4S] cluster</name>
        <dbReference type="ChEBI" id="CHEBI:49883"/>
    </ligand>
</feature>
<organism evidence="14 15">
    <name type="scientific">Serinibacter arcticus</name>
    <dbReference type="NCBI Taxonomy" id="1655435"/>
    <lineage>
        <taxon>Bacteria</taxon>
        <taxon>Bacillati</taxon>
        <taxon>Actinomycetota</taxon>
        <taxon>Actinomycetes</taxon>
        <taxon>Micrococcales</taxon>
        <taxon>Beutenbergiaceae</taxon>
        <taxon>Serinibacter</taxon>
    </lineage>
</organism>
<keyword evidence="8 12" id="KW-0805">Transcription regulation</keyword>
<name>A0A4Z1E4T0_9MICO</name>
<evidence type="ECO:0000256" key="12">
    <source>
        <dbReference type="HAMAP-Rule" id="MF_01479"/>
    </source>
</evidence>
<dbReference type="PANTHER" id="PTHR38839:SF5">
    <property type="entry name" value="TRANSCRIPTIONAL REGULATOR WHID"/>
    <property type="match status" value="1"/>
</dbReference>
<evidence type="ECO:0000256" key="7">
    <source>
        <dbReference type="ARBA" id="ARBA00023014"/>
    </source>
</evidence>
<comment type="cofactor">
    <cofactor evidence="12">
        <name>[4Fe-4S] cluster</name>
        <dbReference type="ChEBI" id="CHEBI:49883"/>
    </cofactor>
    <text evidence="12">Binds 1 [4Fe-4S] cluster per subunit. Following nitrosylation of the [4Fe-4S] cluster binds 1 [4Fe-8(NO)] cluster per subunit.</text>
</comment>
<reference evidence="14 15" key="1">
    <citation type="submission" date="2018-11" db="EMBL/GenBank/DDBJ databases">
        <title>Complete genome sequencing of the Actinobacteria Serinibacter sp. K3-2.</title>
        <authorList>
            <person name="Rakitin A.L."/>
            <person name="Beletsky A.V."/>
            <person name="Mardanov A.V."/>
            <person name="Ravin N.V."/>
            <person name="Gromova A.S."/>
            <person name="Filippova S.N."/>
            <person name="Gal'Chenko V.F."/>
        </authorList>
    </citation>
    <scope>NUCLEOTIDE SEQUENCE [LARGE SCALE GENOMIC DNA]</scope>
    <source>
        <strain evidence="14 15">K3-2</strain>
    </source>
</reference>
<evidence type="ECO:0000313" key="15">
    <source>
        <dbReference type="Proteomes" id="UP000297318"/>
    </source>
</evidence>
<dbReference type="GO" id="GO:0035731">
    <property type="term" value="F:dinitrosyl-iron complex binding"/>
    <property type="evidence" value="ECO:0007669"/>
    <property type="project" value="UniProtKB-UniRule"/>
</dbReference>
<dbReference type="HAMAP" id="MF_01479">
    <property type="entry name" value="WhiB"/>
    <property type="match status" value="1"/>
</dbReference>
<evidence type="ECO:0000256" key="5">
    <source>
        <dbReference type="ARBA" id="ARBA00022723"/>
    </source>
</evidence>
<proteinExistence type="inferred from homology"/>
<keyword evidence="7 12" id="KW-0411">Iron-sulfur</keyword>
<dbReference type="GO" id="GO:0046872">
    <property type="term" value="F:metal ion binding"/>
    <property type="evidence" value="ECO:0007669"/>
    <property type="project" value="UniProtKB-KW"/>
</dbReference>
<dbReference type="PANTHER" id="PTHR38839">
    <property type="entry name" value="TRANSCRIPTIONAL REGULATOR WHID-RELATED"/>
    <property type="match status" value="1"/>
</dbReference>
<dbReference type="OrthoDB" id="4954884at2"/>
<comment type="subcellular location">
    <subcellularLocation>
        <location evidence="1 12">Cytoplasm</location>
    </subcellularLocation>
</comment>
<comment type="PTM">
    <text evidence="12">The Fe-S cluster can be nitrosylated by nitric oxide (NO).</text>
</comment>
<keyword evidence="15" id="KW-1185">Reference proteome</keyword>
<evidence type="ECO:0000256" key="1">
    <source>
        <dbReference type="ARBA" id="ARBA00004496"/>
    </source>
</evidence>
<dbReference type="GO" id="GO:0051539">
    <property type="term" value="F:4 iron, 4 sulfur cluster binding"/>
    <property type="evidence" value="ECO:0007669"/>
    <property type="project" value="UniProtKB-UniRule"/>
</dbReference>
<comment type="caution">
    <text evidence="14">The sequence shown here is derived from an EMBL/GenBank/DDBJ whole genome shotgun (WGS) entry which is preliminary data.</text>
</comment>
<sequence>MAELSRLPGPVMDHWEWQFDGACRQVEPSTFFHPEGERGSARRRRNETAKAVCAACPVLAQCRSHALAVKEPYGVWGGLSEEERTALLDPTLRRAG</sequence>
<dbReference type="EMBL" id="RHPJ01000001">
    <property type="protein sequence ID" value="TGO06290.1"/>
    <property type="molecule type" value="Genomic_DNA"/>
</dbReference>
<feature type="binding site" evidence="12">
    <location>
        <position position="23"/>
    </location>
    <ligand>
        <name>[4Fe-4S] cluster</name>
        <dbReference type="ChEBI" id="CHEBI:49883"/>
    </ligand>
</feature>
<evidence type="ECO:0000256" key="9">
    <source>
        <dbReference type="ARBA" id="ARBA00023125"/>
    </source>
</evidence>
<keyword evidence="4 12" id="KW-0963">Cytoplasm</keyword>
<evidence type="ECO:0000256" key="8">
    <source>
        <dbReference type="ARBA" id="ARBA00023015"/>
    </source>
</evidence>
<accession>A0A4Z1E4T0</accession>
<evidence type="ECO:0000256" key="2">
    <source>
        <dbReference type="ARBA" id="ARBA00006597"/>
    </source>
</evidence>
<evidence type="ECO:0000256" key="6">
    <source>
        <dbReference type="ARBA" id="ARBA00023004"/>
    </source>
</evidence>
<dbReference type="InterPro" id="IPR003482">
    <property type="entry name" value="Whib"/>
</dbReference>
<dbReference type="GO" id="GO:0047134">
    <property type="term" value="F:protein-disulfide reductase [NAD(P)H] activity"/>
    <property type="evidence" value="ECO:0007669"/>
    <property type="project" value="TreeGrafter"/>
</dbReference>
<feature type="domain" description="4Fe-4S Wbl-type" evidence="13">
    <location>
        <begin position="22"/>
        <end position="86"/>
    </location>
</feature>
<comment type="similarity">
    <text evidence="2 12">Belongs to the WhiB family.</text>
</comment>
<dbReference type="PROSITE" id="PS51674">
    <property type="entry name" value="4FE4S_WBL"/>
    <property type="match status" value="1"/>
</dbReference>
<comment type="function">
    <text evidence="12">Acts as a transcriptional regulator. Probably redox-responsive. The apo- but not holo-form probably binds DNA.</text>
</comment>
<keyword evidence="11 12" id="KW-0804">Transcription</keyword>
<dbReference type="GO" id="GO:0003677">
    <property type="term" value="F:DNA binding"/>
    <property type="evidence" value="ECO:0007669"/>
    <property type="project" value="UniProtKB-UniRule"/>
</dbReference>
<dbReference type="GO" id="GO:0005737">
    <property type="term" value="C:cytoplasm"/>
    <property type="evidence" value="ECO:0007669"/>
    <property type="project" value="UniProtKB-SubCell"/>
</dbReference>
<feature type="binding site" evidence="12">
    <location>
        <position position="62"/>
    </location>
    <ligand>
        <name>[4Fe-4S] cluster</name>
        <dbReference type="ChEBI" id="CHEBI:49883"/>
    </ligand>
</feature>
<keyword evidence="10 12" id="KW-1015">Disulfide bond</keyword>
<dbReference type="InterPro" id="IPR034768">
    <property type="entry name" value="4FE4S_WBL"/>
</dbReference>
<dbReference type="RefSeq" id="WP_135848517.1">
    <property type="nucleotide sequence ID" value="NZ_RHPJ01000001.1"/>
</dbReference>
<dbReference type="Pfam" id="PF02467">
    <property type="entry name" value="Whib"/>
    <property type="match status" value="1"/>
</dbReference>
<evidence type="ECO:0000313" key="14">
    <source>
        <dbReference type="EMBL" id="TGO06290.1"/>
    </source>
</evidence>
<feature type="binding site" evidence="12">
    <location>
        <position position="56"/>
    </location>
    <ligand>
        <name>[4Fe-4S] cluster</name>
        <dbReference type="ChEBI" id="CHEBI:49883"/>
    </ligand>
</feature>
<dbReference type="Proteomes" id="UP000297318">
    <property type="component" value="Unassembled WGS sequence"/>
</dbReference>